<evidence type="ECO:0000256" key="1">
    <source>
        <dbReference type="SAM" id="Phobius"/>
    </source>
</evidence>
<dbReference type="Proteomes" id="UP001194468">
    <property type="component" value="Unassembled WGS sequence"/>
</dbReference>
<proteinExistence type="predicted"/>
<sequence length="106" mass="11748">MLKLLIPVLLAGFLSGHTFLILVTLPVRTPDTKMRRVLYFNIIPLIALLFLASQLQPYQSAVCYSFVVVARILSPPLGSTTCDLVRITRDTPSRPNSPVQTQLAIL</sequence>
<protein>
    <submittedName>
        <fullName evidence="2">Uncharacterized protein</fullName>
    </submittedName>
</protein>
<comment type="caution">
    <text evidence="2">The sequence shown here is derived from an EMBL/GenBank/DDBJ whole genome shotgun (WGS) entry which is preliminary data.</text>
</comment>
<keyword evidence="3" id="KW-1185">Reference proteome</keyword>
<feature type="transmembrane region" description="Helical" evidence="1">
    <location>
        <begin position="6"/>
        <end position="25"/>
    </location>
</feature>
<keyword evidence="1" id="KW-0472">Membrane</keyword>
<gene>
    <name evidence="2" type="ORF">L210DRAFT_3178917</name>
</gene>
<evidence type="ECO:0000313" key="2">
    <source>
        <dbReference type="EMBL" id="KAF8426851.1"/>
    </source>
</evidence>
<feature type="transmembrane region" description="Helical" evidence="1">
    <location>
        <begin position="37"/>
        <end position="55"/>
    </location>
</feature>
<name>A0AAD4BGF1_BOLED</name>
<accession>A0AAD4BGF1</accession>
<dbReference type="AlphaFoldDB" id="A0AAD4BGF1"/>
<organism evidence="2 3">
    <name type="scientific">Boletus edulis BED1</name>
    <dbReference type="NCBI Taxonomy" id="1328754"/>
    <lineage>
        <taxon>Eukaryota</taxon>
        <taxon>Fungi</taxon>
        <taxon>Dikarya</taxon>
        <taxon>Basidiomycota</taxon>
        <taxon>Agaricomycotina</taxon>
        <taxon>Agaricomycetes</taxon>
        <taxon>Agaricomycetidae</taxon>
        <taxon>Boletales</taxon>
        <taxon>Boletineae</taxon>
        <taxon>Boletaceae</taxon>
        <taxon>Boletoideae</taxon>
        <taxon>Boletus</taxon>
    </lineage>
</organism>
<keyword evidence="1" id="KW-0812">Transmembrane</keyword>
<reference evidence="2" key="2">
    <citation type="journal article" date="2020" name="Nat. Commun.">
        <title>Large-scale genome sequencing of mycorrhizal fungi provides insights into the early evolution of symbiotic traits.</title>
        <authorList>
            <person name="Miyauchi S."/>
            <person name="Kiss E."/>
            <person name="Kuo A."/>
            <person name="Drula E."/>
            <person name="Kohler A."/>
            <person name="Sanchez-Garcia M."/>
            <person name="Morin E."/>
            <person name="Andreopoulos B."/>
            <person name="Barry K.W."/>
            <person name="Bonito G."/>
            <person name="Buee M."/>
            <person name="Carver A."/>
            <person name="Chen C."/>
            <person name="Cichocki N."/>
            <person name="Clum A."/>
            <person name="Culley D."/>
            <person name="Crous P.W."/>
            <person name="Fauchery L."/>
            <person name="Girlanda M."/>
            <person name="Hayes R.D."/>
            <person name="Keri Z."/>
            <person name="LaButti K."/>
            <person name="Lipzen A."/>
            <person name="Lombard V."/>
            <person name="Magnuson J."/>
            <person name="Maillard F."/>
            <person name="Murat C."/>
            <person name="Nolan M."/>
            <person name="Ohm R.A."/>
            <person name="Pangilinan J."/>
            <person name="Pereira M.F."/>
            <person name="Perotto S."/>
            <person name="Peter M."/>
            <person name="Pfister S."/>
            <person name="Riley R."/>
            <person name="Sitrit Y."/>
            <person name="Stielow J.B."/>
            <person name="Szollosi G."/>
            <person name="Zifcakova L."/>
            <person name="Stursova M."/>
            <person name="Spatafora J.W."/>
            <person name="Tedersoo L."/>
            <person name="Vaario L.M."/>
            <person name="Yamada A."/>
            <person name="Yan M."/>
            <person name="Wang P."/>
            <person name="Xu J."/>
            <person name="Bruns T."/>
            <person name="Baldrian P."/>
            <person name="Vilgalys R."/>
            <person name="Dunand C."/>
            <person name="Henrissat B."/>
            <person name="Grigoriev I.V."/>
            <person name="Hibbett D."/>
            <person name="Nagy L.G."/>
            <person name="Martin F.M."/>
        </authorList>
    </citation>
    <scope>NUCLEOTIDE SEQUENCE</scope>
    <source>
        <strain evidence="2">BED1</strain>
    </source>
</reference>
<keyword evidence="1" id="KW-1133">Transmembrane helix</keyword>
<dbReference type="EMBL" id="WHUW01000084">
    <property type="protein sequence ID" value="KAF8426851.1"/>
    <property type="molecule type" value="Genomic_DNA"/>
</dbReference>
<reference evidence="2" key="1">
    <citation type="submission" date="2019-10" db="EMBL/GenBank/DDBJ databases">
        <authorList>
            <consortium name="DOE Joint Genome Institute"/>
            <person name="Kuo A."/>
            <person name="Miyauchi S."/>
            <person name="Kiss E."/>
            <person name="Drula E."/>
            <person name="Kohler A."/>
            <person name="Sanchez-Garcia M."/>
            <person name="Andreopoulos B."/>
            <person name="Barry K.W."/>
            <person name="Bonito G."/>
            <person name="Buee M."/>
            <person name="Carver A."/>
            <person name="Chen C."/>
            <person name="Cichocki N."/>
            <person name="Clum A."/>
            <person name="Culley D."/>
            <person name="Crous P.W."/>
            <person name="Fauchery L."/>
            <person name="Girlanda M."/>
            <person name="Hayes R."/>
            <person name="Keri Z."/>
            <person name="LaButti K."/>
            <person name="Lipzen A."/>
            <person name="Lombard V."/>
            <person name="Magnuson J."/>
            <person name="Maillard F."/>
            <person name="Morin E."/>
            <person name="Murat C."/>
            <person name="Nolan M."/>
            <person name="Ohm R."/>
            <person name="Pangilinan J."/>
            <person name="Pereira M."/>
            <person name="Perotto S."/>
            <person name="Peter M."/>
            <person name="Riley R."/>
            <person name="Sitrit Y."/>
            <person name="Stielow B."/>
            <person name="Szollosi G."/>
            <person name="Zifcakova L."/>
            <person name="Stursova M."/>
            <person name="Spatafora J.W."/>
            <person name="Tedersoo L."/>
            <person name="Vaario L.-M."/>
            <person name="Yamada A."/>
            <person name="Yan M."/>
            <person name="Wang P."/>
            <person name="Xu J."/>
            <person name="Bruns T."/>
            <person name="Baldrian P."/>
            <person name="Vilgalys R."/>
            <person name="Henrissat B."/>
            <person name="Grigoriev I.V."/>
            <person name="Hibbett D."/>
            <person name="Nagy L.G."/>
            <person name="Martin F.M."/>
        </authorList>
    </citation>
    <scope>NUCLEOTIDE SEQUENCE</scope>
    <source>
        <strain evidence="2">BED1</strain>
    </source>
</reference>
<evidence type="ECO:0000313" key="3">
    <source>
        <dbReference type="Proteomes" id="UP001194468"/>
    </source>
</evidence>